<dbReference type="EMBL" id="FOMN01000015">
    <property type="protein sequence ID" value="SFD63198.1"/>
    <property type="molecule type" value="Genomic_DNA"/>
</dbReference>
<evidence type="ECO:0000313" key="8">
    <source>
        <dbReference type="EMBL" id="SFD63198.1"/>
    </source>
</evidence>
<evidence type="ECO:0000259" key="7">
    <source>
        <dbReference type="PROSITE" id="PS51736"/>
    </source>
</evidence>
<feature type="domain" description="Resolvase/invertase-type recombinase catalytic" evidence="7">
    <location>
        <begin position="2"/>
        <end position="142"/>
    </location>
</feature>
<evidence type="ECO:0000256" key="2">
    <source>
        <dbReference type="ARBA" id="ARBA00022908"/>
    </source>
</evidence>
<dbReference type="PANTHER" id="PTHR30461:SF26">
    <property type="entry name" value="RESOLVASE HOMOLOG YNEB"/>
    <property type="match status" value="1"/>
</dbReference>
<name>A0A1I1U0S7_9LACO</name>
<dbReference type="InterPro" id="IPR036162">
    <property type="entry name" value="Resolvase-like_N_sf"/>
</dbReference>
<dbReference type="Proteomes" id="UP000199599">
    <property type="component" value="Unassembled WGS sequence"/>
</dbReference>
<protein>
    <submittedName>
        <fullName evidence="8">Site-specific DNA recombinase</fullName>
    </submittedName>
</protein>
<dbReference type="AlphaFoldDB" id="A0A1I1U0S7"/>
<reference evidence="9" key="1">
    <citation type="submission" date="2016-10" db="EMBL/GenBank/DDBJ databases">
        <authorList>
            <person name="Varghese N."/>
            <person name="Submissions S."/>
        </authorList>
    </citation>
    <scope>NUCLEOTIDE SEQUENCE [LARGE SCALE GENOMIC DNA]</scope>
    <source>
        <strain evidence="9">R-53102</strain>
    </source>
</reference>
<dbReference type="InterPro" id="IPR006120">
    <property type="entry name" value="Resolvase_HTH_dom"/>
</dbReference>
<dbReference type="Pfam" id="PF00239">
    <property type="entry name" value="Resolvase"/>
    <property type="match status" value="1"/>
</dbReference>
<accession>A0A1I1U0S7</accession>
<comment type="similarity">
    <text evidence="1">Belongs to the site-specific recombinase resolvase family.</text>
</comment>
<dbReference type="InterPro" id="IPR006118">
    <property type="entry name" value="Recombinase_CS"/>
</dbReference>
<proteinExistence type="inferred from homology"/>
<dbReference type="SUPFAM" id="SSF53041">
    <property type="entry name" value="Resolvase-like"/>
    <property type="match status" value="1"/>
</dbReference>
<sequence>MAKIGYARVSTRDQNLDRQIESLEKIQVDKLFCDKMSGANTKRPQLQNMLDYIREDDVVIVTELDRLGRNNQDLTKIMGAIKAKGATLDILNFPSLRGIEDPNLRQLMNNLILELYKYQAESERKRIKERQRQGIEIAKAEGRYHGRKPKYDKDSPQLQHAFKLYQSGMSDTAVSKVTGINRITFKRYREKYGITQSSYSTK</sequence>
<dbReference type="Gene3D" id="3.40.50.1390">
    <property type="entry name" value="Resolvase, N-terminal catalytic domain"/>
    <property type="match status" value="1"/>
</dbReference>
<dbReference type="GO" id="GO:0000150">
    <property type="term" value="F:DNA strand exchange activity"/>
    <property type="evidence" value="ECO:0007669"/>
    <property type="project" value="InterPro"/>
</dbReference>
<dbReference type="PANTHER" id="PTHR30461">
    <property type="entry name" value="DNA-INVERTASE FROM LAMBDOID PROPHAGE"/>
    <property type="match status" value="1"/>
</dbReference>
<dbReference type="PROSITE" id="PS51736">
    <property type="entry name" value="RECOMBINASES_3"/>
    <property type="match status" value="1"/>
</dbReference>
<evidence type="ECO:0000256" key="6">
    <source>
        <dbReference type="PROSITE-ProRule" id="PRU10137"/>
    </source>
</evidence>
<dbReference type="GO" id="GO:0003677">
    <property type="term" value="F:DNA binding"/>
    <property type="evidence" value="ECO:0007669"/>
    <property type="project" value="UniProtKB-KW"/>
</dbReference>
<dbReference type="InterPro" id="IPR050639">
    <property type="entry name" value="SSR_resolvase"/>
</dbReference>
<evidence type="ECO:0000256" key="1">
    <source>
        <dbReference type="ARBA" id="ARBA00009913"/>
    </source>
</evidence>
<dbReference type="GO" id="GO:0015074">
    <property type="term" value="P:DNA integration"/>
    <property type="evidence" value="ECO:0007669"/>
    <property type="project" value="UniProtKB-KW"/>
</dbReference>
<dbReference type="SMART" id="SM00857">
    <property type="entry name" value="Resolvase"/>
    <property type="match status" value="1"/>
</dbReference>
<evidence type="ECO:0000256" key="3">
    <source>
        <dbReference type="ARBA" id="ARBA00023125"/>
    </source>
</evidence>
<keyword evidence="4" id="KW-0233">DNA recombination</keyword>
<dbReference type="PROSITE" id="PS00397">
    <property type="entry name" value="RECOMBINASES_1"/>
    <property type="match status" value="1"/>
</dbReference>
<feature type="active site" description="O-(5'-phospho-DNA)-serine intermediate" evidence="5 6">
    <location>
        <position position="10"/>
    </location>
</feature>
<evidence type="ECO:0000313" key="9">
    <source>
        <dbReference type="Proteomes" id="UP000199599"/>
    </source>
</evidence>
<dbReference type="Pfam" id="PF02796">
    <property type="entry name" value="HTH_7"/>
    <property type="match status" value="1"/>
</dbReference>
<gene>
    <name evidence="8" type="ORF">SAMN04487792_1669</name>
</gene>
<keyword evidence="2" id="KW-0229">DNA integration</keyword>
<evidence type="ECO:0000256" key="5">
    <source>
        <dbReference type="PIRSR" id="PIRSR606118-50"/>
    </source>
</evidence>
<dbReference type="CDD" id="cd03768">
    <property type="entry name" value="SR_ResInv"/>
    <property type="match status" value="1"/>
</dbReference>
<keyword evidence="3" id="KW-0238">DNA-binding</keyword>
<dbReference type="InterPro" id="IPR006119">
    <property type="entry name" value="Resolv_N"/>
</dbReference>
<organism evidence="8 9">
    <name type="scientific">Lactobacillus bombicola</name>
    <dbReference type="NCBI Taxonomy" id="1505723"/>
    <lineage>
        <taxon>Bacteria</taxon>
        <taxon>Bacillati</taxon>
        <taxon>Bacillota</taxon>
        <taxon>Bacilli</taxon>
        <taxon>Lactobacillales</taxon>
        <taxon>Lactobacillaceae</taxon>
        <taxon>Lactobacillus</taxon>
    </lineage>
</organism>
<dbReference type="STRING" id="1505723.SAMN04487792_1669"/>
<evidence type="ECO:0000256" key="4">
    <source>
        <dbReference type="ARBA" id="ARBA00023172"/>
    </source>
</evidence>
<dbReference type="RefSeq" id="WP_090094209.1">
    <property type="nucleotide sequence ID" value="NZ_CBCRVU010000006.1"/>
</dbReference>